<reference evidence="3 4" key="1">
    <citation type="submission" date="2022-01" db="EMBL/GenBank/DDBJ databases">
        <title>Whole genome-based taxonomy of the Shewanellaceae.</title>
        <authorList>
            <person name="Martin-Rodriguez A.J."/>
        </authorList>
    </citation>
    <scope>NUCLEOTIDE SEQUENCE [LARGE SCALE GENOMIC DNA]</scope>
    <source>
        <strain evidence="3 4">DSM 21332</strain>
    </source>
</reference>
<gene>
    <name evidence="3" type="ORF">L2725_07760</name>
</gene>
<comment type="function">
    <text evidence="1">Binds the second messenger bis-(3'-5') cyclic dimeric guanosine monophosphate (c-di-GMP). Can bind two c-di-GMP molecules per monomer. May play a role in bacterial second-messenger regulated processes. Binding to c-di-GMP induces a conformational change of the C- and N-termini resulting in the exposure of a highly negative surface on one side of the protein to a possible effector protein.</text>
</comment>
<sequence>MTERRHYTRILFEAPAELRQKNGVWDTRILDLSLNGALVERPADYSPCGYSVFLSFYLPDSQIEIDIEMQLKHMDEETVGFKCLHIDVESISHLRRMLTLNKGDASLLDRELDHFVAERAGSRY</sequence>
<dbReference type="Proteomes" id="UP001202831">
    <property type="component" value="Unassembled WGS sequence"/>
</dbReference>
<evidence type="ECO:0000259" key="2">
    <source>
        <dbReference type="Pfam" id="PF07238"/>
    </source>
</evidence>
<keyword evidence="1" id="KW-0973">c-di-GMP</keyword>
<comment type="caution">
    <text evidence="3">The sequence shown here is derived from an EMBL/GenBank/DDBJ whole genome shotgun (WGS) entry which is preliminary data.</text>
</comment>
<dbReference type="Pfam" id="PF07238">
    <property type="entry name" value="PilZ"/>
    <property type="match status" value="1"/>
</dbReference>
<dbReference type="InterPro" id="IPR009875">
    <property type="entry name" value="PilZ_domain"/>
</dbReference>
<evidence type="ECO:0000313" key="3">
    <source>
        <dbReference type="EMBL" id="MCL2913686.1"/>
    </source>
</evidence>
<keyword evidence="1" id="KW-0547">Nucleotide-binding</keyword>
<dbReference type="SUPFAM" id="SSF141371">
    <property type="entry name" value="PilZ domain-like"/>
    <property type="match status" value="1"/>
</dbReference>
<dbReference type="InterPro" id="IPR027021">
    <property type="entry name" value="C-di-GMP_BP_PA4608"/>
</dbReference>
<comment type="subunit">
    <text evidence="1">Monomer in both c-di-GMP-bound and free forms.</text>
</comment>
<organism evidence="3 4">
    <name type="scientific">Shewanella corallii</name>
    <dbReference type="NCBI Taxonomy" id="560080"/>
    <lineage>
        <taxon>Bacteria</taxon>
        <taxon>Pseudomonadati</taxon>
        <taxon>Pseudomonadota</taxon>
        <taxon>Gammaproteobacteria</taxon>
        <taxon>Alteromonadales</taxon>
        <taxon>Shewanellaceae</taxon>
        <taxon>Shewanella</taxon>
    </lineage>
</organism>
<evidence type="ECO:0000256" key="1">
    <source>
        <dbReference type="PIRNR" id="PIRNR028141"/>
    </source>
</evidence>
<evidence type="ECO:0000313" key="4">
    <source>
        <dbReference type="Proteomes" id="UP001202831"/>
    </source>
</evidence>
<protein>
    <recommendedName>
        <fullName evidence="1">Cyclic diguanosine monophosphate-binding protein</fullName>
        <shortName evidence="1">c-di-GMP-binding protein</shortName>
    </recommendedName>
    <alternativeName>
        <fullName evidence="1">Pilz domain-containing protein</fullName>
    </alternativeName>
</protein>
<accession>A0ABT0N5G8</accession>
<feature type="domain" description="PilZ" evidence="2">
    <location>
        <begin position="3"/>
        <end position="98"/>
    </location>
</feature>
<name>A0ABT0N5G8_9GAMM</name>
<dbReference type="Gene3D" id="2.40.10.220">
    <property type="entry name" value="predicted glycosyltransferase like domains"/>
    <property type="match status" value="1"/>
</dbReference>
<dbReference type="RefSeq" id="WP_249248414.1">
    <property type="nucleotide sequence ID" value="NZ_JAKIKT010000002.1"/>
</dbReference>
<dbReference type="PIRSF" id="PIRSF028141">
    <property type="entry name" value="C-di-GMP_BP_PA4608"/>
    <property type="match status" value="1"/>
</dbReference>
<proteinExistence type="predicted"/>
<keyword evidence="4" id="KW-1185">Reference proteome</keyword>
<dbReference type="EMBL" id="JAKIKT010000002">
    <property type="protein sequence ID" value="MCL2913686.1"/>
    <property type="molecule type" value="Genomic_DNA"/>
</dbReference>